<organism evidence="2 3">
    <name type="scientific">Oesophagostomum dentatum</name>
    <name type="common">Nodular worm</name>
    <dbReference type="NCBI Taxonomy" id="61180"/>
    <lineage>
        <taxon>Eukaryota</taxon>
        <taxon>Metazoa</taxon>
        <taxon>Ecdysozoa</taxon>
        <taxon>Nematoda</taxon>
        <taxon>Chromadorea</taxon>
        <taxon>Rhabditida</taxon>
        <taxon>Rhabditina</taxon>
        <taxon>Rhabditomorpha</taxon>
        <taxon>Strongyloidea</taxon>
        <taxon>Strongylidae</taxon>
        <taxon>Oesophagostomum</taxon>
    </lineage>
</organism>
<evidence type="ECO:0000313" key="2">
    <source>
        <dbReference type="EMBL" id="KHJ80843.1"/>
    </source>
</evidence>
<sequence length="71" mass="8348">MRSVMYRKENDNVDKSACSYATVVESHFRHFYDDASLYSARLDIVARTACPIVYVVLTSLYFLLYMFTPYE</sequence>
<keyword evidence="1" id="KW-0472">Membrane</keyword>
<dbReference type="AlphaFoldDB" id="A0A0B1S670"/>
<protein>
    <submittedName>
        <fullName evidence="2">Uncharacterized protein</fullName>
    </submittedName>
</protein>
<feature type="transmembrane region" description="Helical" evidence="1">
    <location>
        <begin position="44"/>
        <end position="67"/>
    </location>
</feature>
<keyword evidence="3" id="KW-1185">Reference proteome</keyword>
<keyword evidence="1" id="KW-1133">Transmembrane helix</keyword>
<dbReference type="EMBL" id="KN598233">
    <property type="protein sequence ID" value="KHJ80843.1"/>
    <property type="molecule type" value="Genomic_DNA"/>
</dbReference>
<evidence type="ECO:0000256" key="1">
    <source>
        <dbReference type="SAM" id="Phobius"/>
    </source>
</evidence>
<reference evidence="2 3" key="1">
    <citation type="submission" date="2014-03" db="EMBL/GenBank/DDBJ databases">
        <title>Draft genome of the hookworm Oesophagostomum dentatum.</title>
        <authorList>
            <person name="Mitreva M."/>
        </authorList>
    </citation>
    <scope>NUCLEOTIDE SEQUENCE [LARGE SCALE GENOMIC DNA]</scope>
    <source>
        <strain evidence="2 3">OD-Hann</strain>
    </source>
</reference>
<dbReference type="OrthoDB" id="5872806at2759"/>
<gene>
    <name evidence="2" type="ORF">OESDEN_19477</name>
</gene>
<proteinExistence type="predicted"/>
<name>A0A0B1S670_OESDE</name>
<evidence type="ECO:0000313" key="3">
    <source>
        <dbReference type="Proteomes" id="UP000053660"/>
    </source>
</evidence>
<accession>A0A0B1S670</accession>
<keyword evidence="1" id="KW-0812">Transmembrane</keyword>
<dbReference type="Proteomes" id="UP000053660">
    <property type="component" value="Unassembled WGS sequence"/>
</dbReference>